<dbReference type="EMBL" id="LT558123">
    <property type="protein sequence ID" value="SAM82224.1"/>
    <property type="molecule type" value="Genomic_DNA"/>
</dbReference>
<evidence type="ECO:0000256" key="1">
    <source>
        <dbReference type="SAM" id="MobiDB-lite"/>
    </source>
</evidence>
<organism evidence="2 3">
    <name type="scientific">Ustilago bromivora</name>
    <dbReference type="NCBI Taxonomy" id="307758"/>
    <lineage>
        <taxon>Eukaryota</taxon>
        <taxon>Fungi</taxon>
        <taxon>Dikarya</taxon>
        <taxon>Basidiomycota</taxon>
        <taxon>Ustilaginomycotina</taxon>
        <taxon>Ustilaginomycetes</taxon>
        <taxon>Ustilaginales</taxon>
        <taxon>Ustilaginaceae</taxon>
        <taxon>Ustilago</taxon>
    </lineage>
</organism>
<dbReference type="OrthoDB" id="10295590at2759"/>
<protein>
    <submittedName>
        <fullName evidence="2">Uncharacterized protein</fullName>
    </submittedName>
</protein>
<proteinExistence type="predicted"/>
<sequence length="307" mass="34654">MLKPQQLLKGRIVPFILSWPSDHVPCSGVCNQAPRLEYVLKHTKHLPPKPLQAHEDVVWELQSIFSSIAPDLIVLPPHTHEYNHFCVLSSHPRSQHRRKRERGMFQEAMKQKSSASPLTPTIKWAAKLNFAQHDRTDSVVRIDGISPIFPFESILETLHKRYDVNTIWPVYRPVRERQTGSPQFSGTVYALLPTLEVHCGGLFVQTAKERLIGELIPSEHNDLARLRACNYAQKGHAVEAPSNELLDDTSTVRNTPTLLQKLRPNRTFGIHRLFEAFSSTFGSSAGSTSRQTASDQPPPKKAEKTIA</sequence>
<reference evidence="3" key="1">
    <citation type="submission" date="2016-04" db="EMBL/GenBank/DDBJ databases">
        <authorList>
            <person name="Guldener U."/>
            <person name="Guldener U."/>
        </authorList>
    </citation>
    <scope>NUCLEOTIDE SEQUENCE [LARGE SCALE GENOMIC DNA]</scope>
    <source>
        <strain evidence="3">UB2112</strain>
    </source>
</reference>
<feature type="region of interest" description="Disordered" evidence="1">
    <location>
        <begin position="281"/>
        <end position="307"/>
    </location>
</feature>
<evidence type="ECO:0000313" key="2">
    <source>
        <dbReference type="EMBL" id="SAM82224.1"/>
    </source>
</evidence>
<evidence type="ECO:0000313" key="3">
    <source>
        <dbReference type="Proteomes" id="UP000179920"/>
    </source>
</evidence>
<dbReference type="AlphaFoldDB" id="A0A1K0G444"/>
<gene>
    <name evidence="2" type="ORF">UBRO_04772</name>
</gene>
<name>A0A1K0G444_9BASI</name>
<feature type="compositionally biased region" description="Basic and acidic residues" evidence="1">
    <location>
        <begin position="298"/>
        <end position="307"/>
    </location>
</feature>
<dbReference type="Proteomes" id="UP000179920">
    <property type="component" value="Chromosome VII"/>
</dbReference>
<accession>A0A1K0G444</accession>